<sequence>MSDSDTTDEALQRVRDTFEAATEEAEELSEAARREVTTAIDDLEEHINELRERE</sequence>
<keyword evidence="1" id="KW-0175">Coiled coil</keyword>
<gene>
    <name evidence="2" type="ORF">HSBGL_0690</name>
</gene>
<evidence type="ECO:0008006" key="4">
    <source>
        <dbReference type="Google" id="ProtNLM"/>
    </source>
</evidence>
<feature type="coiled-coil region" evidence="1">
    <location>
        <begin position="11"/>
        <end position="53"/>
    </location>
</feature>
<evidence type="ECO:0000256" key="1">
    <source>
        <dbReference type="SAM" id="Coils"/>
    </source>
</evidence>
<dbReference type="AlphaFoldDB" id="A0A897NFC2"/>
<dbReference type="Proteomes" id="UP000663305">
    <property type="component" value="Chromosome"/>
</dbReference>
<accession>A0A897NFC2</accession>
<dbReference type="GeneID" id="68860218"/>
<proteinExistence type="predicted"/>
<protein>
    <recommendedName>
        <fullName evidence="4">YtxH domain-containing protein</fullName>
    </recommendedName>
</protein>
<evidence type="ECO:0000313" key="2">
    <source>
        <dbReference type="EMBL" id="QSG11124.1"/>
    </source>
</evidence>
<organism evidence="2 3">
    <name type="scientific">Halapricum desulfuricans</name>
    <dbReference type="NCBI Taxonomy" id="2841257"/>
    <lineage>
        <taxon>Archaea</taxon>
        <taxon>Methanobacteriati</taxon>
        <taxon>Methanobacteriota</taxon>
        <taxon>Stenosarchaea group</taxon>
        <taxon>Halobacteria</taxon>
        <taxon>Halobacteriales</taxon>
        <taxon>Haloarculaceae</taxon>
        <taxon>Halapricum</taxon>
    </lineage>
</organism>
<reference evidence="2" key="1">
    <citation type="submission" date="2020-11" db="EMBL/GenBank/DDBJ databases">
        <title>Carbohydrate-dependent, anaerobic sulfur respiration: A novel catabolism in halophilic archaea.</title>
        <authorList>
            <person name="Sorokin D.Y."/>
            <person name="Messina E."/>
            <person name="Smedile F."/>
            <person name="La Cono V."/>
            <person name="Hallsworth J.E."/>
            <person name="Yakimov M.M."/>
        </authorList>
    </citation>
    <scope>NUCLEOTIDE SEQUENCE</scope>
    <source>
        <strain evidence="2">HSR-Bgl</strain>
    </source>
</reference>
<dbReference type="RefSeq" id="WP_229125616.1">
    <property type="nucleotide sequence ID" value="NZ_CP064789.1"/>
</dbReference>
<dbReference type="EMBL" id="CP064789">
    <property type="protein sequence ID" value="QSG11124.1"/>
    <property type="molecule type" value="Genomic_DNA"/>
</dbReference>
<name>A0A897NFC2_9EURY</name>
<evidence type="ECO:0000313" key="3">
    <source>
        <dbReference type="Proteomes" id="UP000663305"/>
    </source>
</evidence>